<organism evidence="1 2">
    <name type="scientific">Brevibacillus borstelensis AK1</name>
    <dbReference type="NCBI Taxonomy" id="1300222"/>
    <lineage>
        <taxon>Bacteria</taxon>
        <taxon>Bacillati</taxon>
        <taxon>Bacillota</taxon>
        <taxon>Bacilli</taxon>
        <taxon>Bacillales</taxon>
        <taxon>Paenibacillaceae</taxon>
        <taxon>Brevibacillus</taxon>
    </lineage>
</organism>
<keyword evidence="2" id="KW-1185">Reference proteome</keyword>
<reference evidence="1 2" key="1">
    <citation type="submission" date="2013-03" db="EMBL/GenBank/DDBJ databases">
        <title>Assembly of a new bacterial strain Brevibacillus borstelensis AK1.</title>
        <authorList>
            <person name="Rajan I."/>
            <person name="PoliReddy D."/>
            <person name="Sugumar T."/>
            <person name="Rathinam K."/>
            <person name="Alqarawi S."/>
            <person name="Khalil A.B."/>
            <person name="Sivakumar N."/>
        </authorList>
    </citation>
    <scope>NUCLEOTIDE SEQUENCE [LARGE SCALE GENOMIC DNA]</scope>
    <source>
        <strain evidence="1 2">AK1</strain>
    </source>
</reference>
<dbReference type="EMBL" id="APBN01000001">
    <property type="protein sequence ID" value="EMT54776.1"/>
    <property type="molecule type" value="Genomic_DNA"/>
</dbReference>
<dbReference type="RefSeq" id="WP_003386598.1">
    <property type="nucleotide sequence ID" value="NZ_APBN01000001.1"/>
</dbReference>
<dbReference type="AlphaFoldDB" id="M8E687"/>
<dbReference type="STRING" id="1300222.I532_04190"/>
<evidence type="ECO:0000313" key="1">
    <source>
        <dbReference type="EMBL" id="EMT54776.1"/>
    </source>
</evidence>
<accession>M8E687</accession>
<sequence>MDDIHVYLPTGMRVVISEPESSFAWYDFEARLQTRKWYGWKTVQVVVIKDTKVTELEGEIDAVICKLLALYEEELSRTRAVKAAKVRLQTIFHGKVRDVKCPPKEVLASDQR</sequence>
<evidence type="ECO:0000313" key="2">
    <source>
        <dbReference type="Proteomes" id="UP000012081"/>
    </source>
</evidence>
<dbReference type="Proteomes" id="UP000012081">
    <property type="component" value="Unassembled WGS sequence"/>
</dbReference>
<dbReference type="OrthoDB" id="9981521at2"/>
<gene>
    <name evidence="1" type="ORF">I532_04190</name>
</gene>
<proteinExistence type="predicted"/>
<comment type="caution">
    <text evidence="1">The sequence shown here is derived from an EMBL/GenBank/DDBJ whole genome shotgun (WGS) entry which is preliminary data.</text>
</comment>
<name>M8E687_9BACL</name>
<protein>
    <submittedName>
        <fullName evidence="1">Uncharacterized protein</fullName>
    </submittedName>
</protein>